<dbReference type="InterPro" id="IPR036390">
    <property type="entry name" value="WH_DNA-bd_sf"/>
</dbReference>
<dbReference type="SUPFAM" id="SSF46785">
    <property type="entry name" value="Winged helix' DNA-binding domain"/>
    <property type="match status" value="1"/>
</dbReference>
<name>A0A0A0EUJ7_9GAMM</name>
<dbReference type="PROSITE" id="PS51197">
    <property type="entry name" value="HTH_RRF2_2"/>
    <property type="match status" value="1"/>
</dbReference>
<dbReference type="GO" id="GO:0003700">
    <property type="term" value="F:DNA-binding transcription factor activity"/>
    <property type="evidence" value="ECO:0007669"/>
    <property type="project" value="TreeGrafter"/>
</dbReference>
<dbReference type="Proteomes" id="UP000029989">
    <property type="component" value="Unassembled WGS sequence"/>
</dbReference>
<dbReference type="Gene3D" id="1.10.10.10">
    <property type="entry name" value="Winged helix-like DNA-binding domain superfamily/Winged helix DNA-binding domain"/>
    <property type="match status" value="1"/>
</dbReference>
<dbReference type="EMBL" id="AVPT01000033">
    <property type="protein sequence ID" value="KGM53880.1"/>
    <property type="molecule type" value="Genomic_DNA"/>
</dbReference>
<protein>
    <submittedName>
        <fullName evidence="1">Transcriptional regulator</fullName>
    </submittedName>
</protein>
<dbReference type="AlphaFoldDB" id="A0A0A0EUJ7"/>
<dbReference type="eggNOG" id="COG1959">
    <property type="taxonomic scope" value="Bacteria"/>
</dbReference>
<dbReference type="InterPro" id="IPR000944">
    <property type="entry name" value="Tscrpt_reg_Rrf2"/>
</dbReference>
<keyword evidence="2" id="KW-1185">Reference proteome</keyword>
<dbReference type="PANTHER" id="PTHR33221:SF15">
    <property type="entry name" value="HTH-TYPE TRANSCRIPTIONAL REGULATOR YWGB-RELATED"/>
    <property type="match status" value="1"/>
</dbReference>
<dbReference type="Pfam" id="PF02082">
    <property type="entry name" value="Rrf2"/>
    <property type="match status" value="1"/>
</dbReference>
<evidence type="ECO:0000313" key="2">
    <source>
        <dbReference type="Proteomes" id="UP000029989"/>
    </source>
</evidence>
<accession>A0A0A0EUJ7</accession>
<reference evidence="1 2" key="1">
    <citation type="journal article" date="2015" name="Stand. Genomic Sci.">
        <title>Genomic information of the arsenic-resistant bacterium Lysobacter arseniciresistens type strain ZS79(T) and comparison of Lysobacter draft genomes.</title>
        <authorList>
            <person name="Liu L."/>
            <person name="Zhang S."/>
            <person name="Luo M."/>
            <person name="Wang G."/>
        </authorList>
    </citation>
    <scope>NUCLEOTIDE SEQUENCE [LARGE SCALE GENOMIC DNA]</scope>
    <source>
        <strain evidence="1 2">ZS79</strain>
    </source>
</reference>
<comment type="caution">
    <text evidence="1">The sequence shown here is derived from an EMBL/GenBank/DDBJ whole genome shotgun (WGS) entry which is preliminary data.</text>
</comment>
<sequence>MTQAQIRNIVCYMKRDSRLSAVLHALLHMAAAGTPLTSTALAECMRTNPVVVRRTMGLLRDAGLVVAARGHGGGWRLAADFEQVTLRQLHDALGEPALFAIGNRSERPECLVEQAVNAALDGAFADAEALLMQRFQSITLAELAAEFGRRHAAHAAGAPA</sequence>
<dbReference type="InterPro" id="IPR036388">
    <property type="entry name" value="WH-like_DNA-bd_sf"/>
</dbReference>
<gene>
    <name evidence="1" type="ORF">N799_11200</name>
</gene>
<evidence type="ECO:0000313" key="1">
    <source>
        <dbReference type="EMBL" id="KGM53880.1"/>
    </source>
</evidence>
<dbReference type="PANTHER" id="PTHR33221">
    <property type="entry name" value="WINGED HELIX-TURN-HELIX TRANSCRIPTIONAL REGULATOR, RRF2 FAMILY"/>
    <property type="match status" value="1"/>
</dbReference>
<dbReference type="STRING" id="913325.N799_11200"/>
<dbReference type="GO" id="GO:0005829">
    <property type="term" value="C:cytosol"/>
    <property type="evidence" value="ECO:0007669"/>
    <property type="project" value="TreeGrafter"/>
</dbReference>
<proteinExistence type="predicted"/>
<organism evidence="1 2">
    <name type="scientific">Lysobacter arseniciresistens ZS79</name>
    <dbReference type="NCBI Taxonomy" id="913325"/>
    <lineage>
        <taxon>Bacteria</taxon>
        <taxon>Pseudomonadati</taxon>
        <taxon>Pseudomonadota</taxon>
        <taxon>Gammaproteobacteria</taxon>
        <taxon>Lysobacterales</taxon>
        <taxon>Lysobacteraceae</taxon>
        <taxon>Novilysobacter</taxon>
    </lineage>
</organism>